<dbReference type="InterPro" id="IPR036761">
    <property type="entry name" value="TTHA0802/YceI-like_sf"/>
</dbReference>
<accession>A0A0K1EJC6</accession>
<dbReference type="EMBL" id="CP012159">
    <property type="protein sequence ID" value="AKT40777.1"/>
    <property type="molecule type" value="Genomic_DNA"/>
</dbReference>
<proteinExistence type="predicted"/>
<keyword evidence="2" id="KW-1185">Reference proteome</keyword>
<evidence type="ECO:0008006" key="3">
    <source>
        <dbReference type="Google" id="ProtNLM"/>
    </source>
</evidence>
<dbReference type="RefSeq" id="WP_156338842.1">
    <property type="nucleotide sequence ID" value="NZ_CP012159.1"/>
</dbReference>
<dbReference type="Gene3D" id="2.40.128.110">
    <property type="entry name" value="Lipid/polyisoprenoid-binding, YceI-like"/>
    <property type="match status" value="1"/>
</dbReference>
<organism evidence="1 2">
    <name type="scientific">Chondromyces crocatus</name>
    <dbReference type="NCBI Taxonomy" id="52"/>
    <lineage>
        <taxon>Bacteria</taxon>
        <taxon>Pseudomonadati</taxon>
        <taxon>Myxococcota</taxon>
        <taxon>Polyangia</taxon>
        <taxon>Polyangiales</taxon>
        <taxon>Polyangiaceae</taxon>
        <taxon>Chondromyces</taxon>
    </lineage>
</organism>
<name>A0A0K1EJC6_CHOCO</name>
<reference evidence="1 2" key="1">
    <citation type="submission" date="2015-07" db="EMBL/GenBank/DDBJ databases">
        <title>Genome analysis of myxobacterium Chondromyces crocatus Cm c5 reveals a high potential for natural compound synthesis and the genetic basis for the loss of fruiting body formation.</title>
        <authorList>
            <person name="Zaburannyi N."/>
            <person name="Bunk B."/>
            <person name="Maier J."/>
            <person name="Overmann J."/>
            <person name="Mueller R."/>
        </authorList>
    </citation>
    <scope>NUCLEOTIDE SEQUENCE [LARGE SCALE GENOMIC DNA]</scope>
    <source>
        <strain evidence="1 2">Cm c5</strain>
    </source>
</reference>
<sequence>MGGSRALVVAGLLVMGATWGIGCEGEKAPLAPEATSLEASKPAAPSVLRFAVDAPSSKVEFLMDAPKEKIRGRVSGAAGGELLVDPSDLTKTTGLVTVDLGKLELFQTVAGADGAFGAESKSEKQNEHALTWLEISPDTPAEVREKNAKAQFAIRLVEVEGETDLGKRSGSERRVNLKVTGEFLLHQRKVMKSVELAVTFRFQGNMPVNAVIRTVKPFAVGLAEHDVQPREAFGKLAQKTLEVLAPKVTKEALVSLDLAAGLSLDGGSGGMP</sequence>
<dbReference type="PROSITE" id="PS51257">
    <property type="entry name" value="PROKAR_LIPOPROTEIN"/>
    <property type="match status" value="1"/>
</dbReference>
<protein>
    <recommendedName>
        <fullName evidence="3">Lipid/polyisoprenoid-binding YceI-like domain-containing protein</fullName>
    </recommendedName>
</protein>
<evidence type="ECO:0000313" key="1">
    <source>
        <dbReference type="EMBL" id="AKT40777.1"/>
    </source>
</evidence>
<dbReference type="OrthoDB" id="5500976at2"/>
<evidence type="ECO:0000313" key="2">
    <source>
        <dbReference type="Proteomes" id="UP000067626"/>
    </source>
</evidence>
<gene>
    <name evidence="1" type="ORF">CMC5_049330</name>
</gene>
<dbReference type="Proteomes" id="UP000067626">
    <property type="component" value="Chromosome"/>
</dbReference>
<dbReference type="KEGG" id="ccro:CMC5_049330"/>
<dbReference type="AlphaFoldDB" id="A0A0K1EJC6"/>
<dbReference type="STRING" id="52.CMC5_049330"/>